<evidence type="ECO:0000256" key="9">
    <source>
        <dbReference type="RuleBase" id="RU003345"/>
    </source>
</evidence>
<dbReference type="Pfam" id="PF00171">
    <property type="entry name" value="Aldedh"/>
    <property type="match status" value="1"/>
</dbReference>
<sequence length="498" mass="53643">MTKTDTLTNETLRAQPSGSHFIGGTYVEDTTGEEILSLYPATQEVIARVHSATPSIVDKAVSAARAGFAIWRSTAPSERSRVLRKAADLMRERNRELSELETLDTGKPLQETLVADAASGAEALEYFASVAATTNGEHIDLGGSYAMTKREPLGICLGLGAWNYPIQIAAWKAAPALAAGNAMIFKPSEVTCLSALKLAEIFREAGLPDGVFNVVQANRDAAATLVAHPEIAKVSLTGSVPTGKKVAEKASSQLKHMSLELGGKSPIIVFEDSDIDNAVAAAMNGNFYSTGQICSNGTRVFVHSSIKAEFLKRLKERTEKIIIGDPMNEDTQLGPLVSKPQLDKVMDYISVGQSEGAVLFTGGNRPQVDGLGEGLFVAPTVFTEVKDDMRIACEEIFGPVMCVLDFDGEADVIRRANDTEFGLAAAVFTKDIQRAYRVIDQLEAGTCWINNYNLTPVEMPFGGFKNSGIGRENGQWALDQYSQVKSIYVEMGDVEAGW</sequence>
<comment type="similarity">
    <text evidence="1 9">Belongs to the aldehyde dehydrogenase family.</text>
</comment>
<evidence type="ECO:0000259" key="10">
    <source>
        <dbReference type="Pfam" id="PF00171"/>
    </source>
</evidence>
<dbReference type="EC" id="1.2.1.8" evidence="7"/>
<evidence type="ECO:0000256" key="4">
    <source>
        <dbReference type="ARBA" id="ARBA00023002"/>
    </source>
</evidence>
<keyword evidence="4 9" id="KW-0560">Oxidoreductase</keyword>
<dbReference type="InterPro" id="IPR016163">
    <property type="entry name" value="Ald_DH_C"/>
</dbReference>
<dbReference type="InterPro" id="IPR016160">
    <property type="entry name" value="Ald_DH_CS_CYS"/>
</dbReference>
<dbReference type="FunFam" id="3.40.605.10:FF:000007">
    <property type="entry name" value="NAD/NADP-dependent betaine aldehyde dehydrogenase"/>
    <property type="match status" value="1"/>
</dbReference>
<dbReference type="NCBIfam" id="NF009725">
    <property type="entry name" value="PRK13252.1"/>
    <property type="match status" value="1"/>
</dbReference>
<evidence type="ECO:0000256" key="2">
    <source>
        <dbReference type="ARBA" id="ARBA00022723"/>
    </source>
</evidence>
<dbReference type="GO" id="GO:0019285">
    <property type="term" value="P:glycine betaine biosynthetic process from choline"/>
    <property type="evidence" value="ECO:0007669"/>
    <property type="project" value="InterPro"/>
</dbReference>
<keyword evidence="12" id="KW-1185">Reference proteome</keyword>
<proteinExistence type="inferred from homology"/>
<evidence type="ECO:0000313" key="12">
    <source>
        <dbReference type="Proteomes" id="UP000076577"/>
    </source>
</evidence>
<feature type="active site" evidence="8">
    <location>
        <position position="260"/>
    </location>
</feature>
<dbReference type="STRING" id="989403.SAMN05421798_102363"/>
<dbReference type="GO" id="GO:0046872">
    <property type="term" value="F:metal ion binding"/>
    <property type="evidence" value="ECO:0007669"/>
    <property type="project" value="UniProtKB-KW"/>
</dbReference>
<keyword evidence="2" id="KW-0479">Metal-binding</keyword>
<reference evidence="11 12" key="1">
    <citation type="journal article" date="2016" name="Front. Microbiol.">
        <title>Comparative Genomic Analysis Reveals a Diverse Repertoire of Genes Involved in Prokaryote-Eukaryote Interactions within the Pseudovibrio Genus.</title>
        <authorList>
            <person name="Romano S."/>
            <person name="Fernandez-Guerra A."/>
            <person name="Reen F.J."/>
            <person name="Glockner F.O."/>
            <person name="Crowley S.P."/>
            <person name="O'Sullivan O."/>
            <person name="Cotter P.D."/>
            <person name="Adams C."/>
            <person name="Dobson A.D."/>
            <person name="O'Gara F."/>
        </authorList>
    </citation>
    <scope>NUCLEOTIDE SEQUENCE [LARGE SCALE GENOMIC DNA]</scope>
    <source>
        <strain evidence="11 12">Ad2</strain>
    </source>
</reference>
<dbReference type="AlphaFoldDB" id="A0A165Z5C8"/>
<organism evidence="11 12">
    <name type="scientific">Pseudovibrio axinellae</name>
    <dbReference type="NCBI Taxonomy" id="989403"/>
    <lineage>
        <taxon>Bacteria</taxon>
        <taxon>Pseudomonadati</taxon>
        <taxon>Pseudomonadota</taxon>
        <taxon>Alphaproteobacteria</taxon>
        <taxon>Hyphomicrobiales</taxon>
        <taxon>Stappiaceae</taxon>
        <taxon>Pseudovibrio</taxon>
    </lineage>
</organism>
<evidence type="ECO:0000256" key="5">
    <source>
        <dbReference type="ARBA" id="ARBA00023027"/>
    </source>
</evidence>
<evidence type="ECO:0000256" key="7">
    <source>
        <dbReference type="NCBIfam" id="TIGR01804"/>
    </source>
</evidence>
<evidence type="ECO:0000256" key="1">
    <source>
        <dbReference type="ARBA" id="ARBA00009986"/>
    </source>
</evidence>
<dbReference type="PANTHER" id="PTHR11699">
    <property type="entry name" value="ALDEHYDE DEHYDROGENASE-RELATED"/>
    <property type="match status" value="1"/>
</dbReference>
<keyword evidence="5" id="KW-0520">NAD</keyword>
<dbReference type="InterPro" id="IPR016161">
    <property type="entry name" value="Ald_DH/histidinol_DH"/>
</dbReference>
<dbReference type="RefSeq" id="WP_068005283.1">
    <property type="nucleotide sequence ID" value="NZ_FOFM01000002.1"/>
</dbReference>
<evidence type="ECO:0000256" key="3">
    <source>
        <dbReference type="ARBA" id="ARBA00022958"/>
    </source>
</evidence>
<dbReference type="PROSITE" id="PS00070">
    <property type="entry name" value="ALDEHYDE_DEHYDR_CYS"/>
    <property type="match status" value="1"/>
</dbReference>
<dbReference type="OrthoDB" id="9812625at2"/>
<dbReference type="Gene3D" id="3.40.605.10">
    <property type="entry name" value="Aldehyde Dehydrogenase, Chain A, domain 1"/>
    <property type="match status" value="1"/>
</dbReference>
<dbReference type="NCBIfam" id="TIGR01804">
    <property type="entry name" value="BADH"/>
    <property type="match status" value="1"/>
</dbReference>
<dbReference type="Proteomes" id="UP000076577">
    <property type="component" value="Unassembled WGS sequence"/>
</dbReference>
<dbReference type="InterPro" id="IPR015590">
    <property type="entry name" value="Aldehyde_DH_dom"/>
</dbReference>
<gene>
    <name evidence="11" type="primary">betB</name>
    <name evidence="11" type="ORF">PsAD2_01802</name>
</gene>
<dbReference type="InterPro" id="IPR016162">
    <property type="entry name" value="Ald_DH_N"/>
</dbReference>
<dbReference type="EMBL" id="LMCB01000013">
    <property type="protein sequence ID" value="KZL19524.1"/>
    <property type="molecule type" value="Genomic_DNA"/>
</dbReference>
<dbReference type="PROSITE" id="PS00687">
    <property type="entry name" value="ALDEHYDE_DEHYDR_GLU"/>
    <property type="match status" value="1"/>
</dbReference>
<protein>
    <recommendedName>
        <fullName evidence="7">Betaine-aldehyde dehydrogenase</fullName>
        <ecNumber evidence="7">1.2.1.8</ecNumber>
    </recommendedName>
</protein>
<dbReference type="SUPFAM" id="SSF53720">
    <property type="entry name" value="ALDH-like"/>
    <property type="match status" value="1"/>
</dbReference>
<comment type="caution">
    <text evidence="11">The sequence shown here is derived from an EMBL/GenBank/DDBJ whole genome shotgun (WGS) entry which is preliminary data.</text>
</comment>
<dbReference type="InterPro" id="IPR011264">
    <property type="entry name" value="BADH"/>
</dbReference>
<dbReference type="Gene3D" id="3.40.309.10">
    <property type="entry name" value="Aldehyde Dehydrogenase, Chain A, domain 2"/>
    <property type="match status" value="1"/>
</dbReference>
<evidence type="ECO:0000256" key="6">
    <source>
        <dbReference type="ARBA" id="ARBA00023097"/>
    </source>
</evidence>
<dbReference type="FunFam" id="3.40.605.10:FF:000026">
    <property type="entry name" value="Aldehyde dehydrogenase, putative"/>
    <property type="match status" value="1"/>
</dbReference>
<dbReference type="PATRIC" id="fig|989403.3.peg.1928"/>
<keyword evidence="6" id="KW-0558">Oxidation</keyword>
<dbReference type="FunFam" id="3.40.309.10:FF:000012">
    <property type="entry name" value="Betaine aldehyde dehydrogenase"/>
    <property type="match status" value="1"/>
</dbReference>
<accession>A0A165Z5C8</accession>
<evidence type="ECO:0000313" key="11">
    <source>
        <dbReference type="EMBL" id="KZL19524.1"/>
    </source>
</evidence>
<evidence type="ECO:0000256" key="8">
    <source>
        <dbReference type="PROSITE-ProRule" id="PRU10007"/>
    </source>
</evidence>
<name>A0A165Z5C8_9HYPH</name>
<dbReference type="InterPro" id="IPR029510">
    <property type="entry name" value="Ald_DH_CS_GLU"/>
</dbReference>
<keyword evidence="3" id="KW-0630">Potassium</keyword>
<feature type="domain" description="Aldehyde dehydrogenase" evidence="10">
    <location>
        <begin position="27"/>
        <end position="487"/>
    </location>
</feature>
<dbReference type="GO" id="GO:0008802">
    <property type="term" value="F:betaine-aldehyde dehydrogenase (NAD+) activity"/>
    <property type="evidence" value="ECO:0007669"/>
    <property type="project" value="UniProtKB-UniRule"/>
</dbReference>